<accession>A0A0F9A7L4</accession>
<evidence type="ECO:0000256" key="1">
    <source>
        <dbReference type="SAM" id="MobiDB-lite"/>
    </source>
</evidence>
<gene>
    <name evidence="2" type="ORF">LCGC14_2946830</name>
</gene>
<feature type="compositionally biased region" description="Low complexity" evidence="1">
    <location>
        <begin position="28"/>
        <end position="37"/>
    </location>
</feature>
<dbReference type="AlphaFoldDB" id="A0A0F9A7L4"/>
<proteinExistence type="predicted"/>
<organism evidence="2">
    <name type="scientific">marine sediment metagenome</name>
    <dbReference type="NCBI Taxonomy" id="412755"/>
    <lineage>
        <taxon>unclassified sequences</taxon>
        <taxon>metagenomes</taxon>
        <taxon>ecological metagenomes</taxon>
    </lineage>
</organism>
<feature type="compositionally biased region" description="Low complexity" evidence="1">
    <location>
        <begin position="50"/>
        <end position="59"/>
    </location>
</feature>
<feature type="non-terminal residue" evidence="2">
    <location>
        <position position="1"/>
    </location>
</feature>
<comment type="caution">
    <text evidence="2">The sequence shown here is derived from an EMBL/GenBank/DDBJ whole genome shotgun (WGS) entry which is preliminary data.</text>
</comment>
<protein>
    <recommendedName>
        <fullName evidence="3">FHA domain-containing protein</fullName>
    </recommendedName>
</protein>
<evidence type="ECO:0008006" key="3">
    <source>
        <dbReference type="Google" id="ProtNLM"/>
    </source>
</evidence>
<evidence type="ECO:0000313" key="2">
    <source>
        <dbReference type="EMBL" id="KKK68161.1"/>
    </source>
</evidence>
<reference evidence="2" key="1">
    <citation type="journal article" date="2015" name="Nature">
        <title>Complex archaea that bridge the gap between prokaryotes and eukaryotes.</title>
        <authorList>
            <person name="Spang A."/>
            <person name="Saw J.H."/>
            <person name="Jorgensen S.L."/>
            <person name="Zaremba-Niedzwiedzka K."/>
            <person name="Martijn J."/>
            <person name="Lind A.E."/>
            <person name="van Eijk R."/>
            <person name="Schleper C."/>
            <person name="Guy L."/>
            <person name="Ettema T.J."/>
        </authorList>
    </citation>
    <scope>NUCLEOTIDE SEQUENCE</scope>
</reference>
<feature type="region of interest" description="Disordered" evidence="1">
    <location>
        <begin position="28"/>
        <end position="59"/>
    </location>
</feature>
<sequence length="258" mass="26663">AAESCREVAAGLGTLRSGPLGLLASAGAEAGASGGAEAPEDVPASRPETPGQAGQAGAPGDLPKSFVILVDGVGSFLVFRGAQVSVGPISSSRRPDVGLMADANMPVATILRAEEDYFLRADSPVEVNGRPVTNELLRHGDRIALAARCRMKFLRPNAASTSAVLALTGARLGRKDVRHVVLMGRELVLGPGPSAHLRAEGLADQIVLYVRDDKLYCRSQTPVMAGGRPMDSAAGIPMDTPVRAGEVSFVITGASYVQ</sequence>
<dbReference type="EMBL" id="LAZR01059264">
    <property type="protein sequence ID" value="KKK68161.1"/>
    <property type="molecule type" value="Genomic_DNA"/>
</dbReference>
<name>A0A0F9A7L4_9ZZZZ</name>